<keyword evidence="8" id="KW-1185">Reference proteome</keyword>
<dbReference type="GO" id="GO:0005886">
    <property type="term" value="C:plasma membrane"/>
    <property type="evidence" value="ECO:0007669"/>
    <property type="project" value="UniProtKB-SubCell"/>
</dbReference>
<keyword evidence="2" id="KW-1003">Cell membrane</keyword>
<comment type="subcellular location">
    <subcellularLocation>
        <location evidence="1">Cell membrane</location>
        <topology evidence="1">Multi-pass membrane protein</topology>
    </subcellularLocation>
</comment>
<dbReference type="GO" id="GO:0033228">
    <property type="term" value="P:cysteine export across plasma membrane"/>
    <property type="evidence" value="ECO:0007669"/>
    <property type="project" value="TreeGrafter"/>
</dbReference>
<dbReference type="EMBL" id="BSOT01000006">
    <property type="protein sequence ID" value="GLR71552.1"/>
    <property type="molecule type" value="Genomic_DNA"/>
</dbReference>
<feature type="transmembrane region" description="Helical" evidence="6">
    <location>
        <begin position="142"/>
        <end position="163"/>
    </location>
</feature>
<evidence type="ECO:0000256" key="6">
    <source>
        <dbReference type="SAM" id="Phobius"/>
    </source>
</evidence>
<keyword evidence="3 6" id="KW-0812">Transmembrane</keyword>
<feature type="transmembrane region" description="Helical" evidence="6">
    <location>
        <begin position="6"/>
        <end position="26"/>
    </location>
</feature>
<dbReference type="InterPro" id="IPR001123">
    <property type="entry name" value="LeuE-type"/>
</dbReference>
<dbReference type="GO" id="GO:0015171">
    <property type="term" value="F:amino acid transmembrane transporter activity"/>
    <property type="evidence" value="ECO:0007669"/>
    <property type="project" value="TreeGrafter"/>
</dbReference>
<evidence type="ECO:0000256" key="3">
    <source>
        <dbReference type="ARBA" id="ARBA00022692"/>
    </source>
</evidence>
<evidence type="ECO:0000256" key="5">
    <source>
        <dbReference type="ARBA" id="ARBA00023136"/>
    </source>
</evidence>
<evidence type="ECO:0000256" key="4">
    <source>
        <dbReference type="ARBA" id="ARBA00022989"/>
    </source>
</evidence>
<proteinExistence type="predicted"/>
<organism evidence="7 8">
    <name type="scientific">Agaribacter marinus</name>
    <dbReference type="NCBI Taxonomy" id="1431249"/>
    <lineage>
        <taxon>Bacteria</taxon>
        <taxon>Pseudomonadati</taxon>
        <taxon>Pseudomonadota</taxon>
        <taxon>Gammaproteobacteria</taxon>
        <taxon>Alteromonadales</taxon>
        <taxon>Alteromonadaceae</taxon>
        <taxon>Agaribacter</taxon>
    </lineage>
</organism>
<dbReference type="PANTHER" id="PTHR30086">
    <property type="entry name" value="ARGININE EXPORTER PROTEIN ARGO"/>
    <property type="match status" value="1"/>
</dbReference>
<dbReference type="AlphaFoldDB" id="A0AA37WIV3"/>
<evidence type="ECO:0000256" key="2">
    <source>
        <dbReference type="ARBA" id="ARBA00022475"/>
    </source>
</evidence>
<dbReference type="Proteomes" id="UP001156601">
    <property type="component" value="Unassembled WGS sequence"/>
</dbReference>
<protein>
    <submittedName>
        <fullName evidence="7">Lysine transporter LysE</fullName>
    </submittedName>
</protein>
<feature type="transmembrane region" description="Helical" evidence="6">
    <location>
        <begin position="38"/>
        <end position="65"/>
    </location>
</feature>
<keyword evidence="5 6" id="KW-0472">Membrane</keyword>
<dbReference type="RefSeq" id="WP_284217904.1">
    <property type="nucleotide sequence ID" value="NZ_BSOT01000006.1"/>
</dbReference>
<evidence type="ECO:0000313" key="8">
    <source>
        <dbReference type="Proteomes" id="UP001156601"/>
    </source>
</evidence>
<reference evidence="7" key="2">
    <citation type="submission" date="2023-01" db="EMBL/GenBank/DDBJ databases">
        <title>Draft genome sequence of Agaribacter marinus strain NBRC 110023.</title>
        <authorList>
            <person name="Sun Q."/>
            <person name="Mori K."/>
        </authorList>
    </citation>
    <scope>NUCLEOTIDE SEQUENCE</scope>
    <source>
        <strain evidence="7">NBRC 110023</strain>
    </source>
</reference>
<reference evidence="7" key="1">
    <citation type="journal article" date="2014" name="Int. J. Syst. Evol. Microbiol.">
        <title>Complete genome sequence of Corynebacterium casei LMG S-19264T (=DSM 44701T), isolated from a smear-ripened cheese.</title>
        <authorList>
            <consortium name="US DOE Joint Genome Institute (JGI-PGF)"/>
            <person name="Walter F."/>
            <person name="Albersmeier A."/>
            <person name="Kalinowski J."/>
            <person name="Ruckert C."/>
        </authorList>
    </citation>
    <scope>NUCLEOTIDE SEQUENCE</scope>
    <source>
        <strain evidence="7">NBRC 110023</strain>
    </source>
</reference>
<dbReference type="PANTHER" id="PTHR30086:SF20">
    <property type="entry name" value="ARGININE EXPORTER PROTEIN ARGO-RELATED"/>
    <property type="match status" value="1"/>
</dbReference>
<evidence type="ECO:0000256" key="1">
    <source>
        <dbReference type="ARBA" id="ARBA00004651"/>
    </source>
</evidence>
<keyword evidence="4 6" id="KW-1133">Transmembrane helix</keyword>
<evidence type="ECO:0000313" key="7">
    <source>
        <dbReference type="EMBL" id="GLR71552.1"/>
    </source>
</evidence>
<gene>
    <name evidence="7" type="ORF">GCM10007852_24600</name>
</gene>
<feature type="transmembrane region" description="Helical" evidence="6">
    <location>
        <begin position="71"/>
        <end position="89"/>
    </location>
</feature>
<feature type="transmembrane region" description="Helical" evidence="6">
    <location>
        <begin position="175"/>
        <end position="195"/>
    </location>
</feature>
<name>A0AA37WIV3_9ALTE</name>
<comment type="caution">
    <text evidence="7">The sequence shown here is derived from an EMBL/GenBank/DDBJ whole genome shotgun (WGS) entry which is preliminary data.</text>
</comment>
<accession>A0AA37WIV3</accession>
<dbReference type="Pfam" id="PF01810">
    <property type="entry name" value="LysE"/>
    <property type="match status" value="1"/>
</dbReference>
<sequence>MEYLSSIILFAVFSSITPGPNNVMVMTSGLNFGVKESLPLLSGICVGFATMLLLVGFGIGQLFILFPELNLTLKMVGATYLFYLAWLIAKNHNMRSENRQSQPLGFFKGFIFQWVNAKAWIVAIGAVATFSNSADTSVVESFYIAMVFFFISFPCVGVWLMFGSLLREKFKSTRYLRWFNVSMSALLVFSILPILRDIFLHLQIF</sequence>
<feature type="transmembrane region" description="Helical" evidence="6">
    <location>
        <begin position="110"/>
        <end position="130"/>
    </location>
</feature>